<keyword evidence="3" id="KW-0325">Glycoprotein</keyword>
<evidence type="ECO:0000256" key="2">
    <source>
        <dbReference type="ARBA" id="ARBA00022679"/>
    </source>
</evidence>
<name>A0A1H7XBI9_9BACT</name>
<evidence type="ECO:0000259" key="4">
    <source>
        <dbReference type="Pfam" id="PF04577"/>
    </source>
</evidence>
<dbReference type="Proteomes" id="UP000198984">
    <property type="component" value="Unassembled WGS sequence"/>
</dbReference>
<feature type="domain" description="Glycosyltransferase 61 catalytic" evidence="4">
    <location>
        <begin position="105"/>
        <end position="271"/>
    </location>
</feature>
<keyword evidence="2" id="KW-0808">Transferase</keyword>
<organism evidence="5 6">
    <name type="scientific">Chitinophaga rupis</name>
    <dbReference type="NCBI Taxonomy" id="573321"/>
    <lineage>
        <taxon>Bacteria</taxon>
        <taxon>Pseudomonadati</taxon>
        <taxon>Bacteroidota</taxon>
        <taxon>Chitinophagia</taxon>
        <taxon>Chitinophagales</taxon>
        <taxon>Chitinophagaceae</taxon>
        <taxon>Chitinophaga</taxon>
    </lineage>
</organism>
<dbReference type="Pfam" id="PF04577">
    <property type="entry name" value="Glyco_transf_61"/>
    <property type="match status" value="1"/>
</dbReference>
<evidence type="ECO:0000313" key="6">
    <source>
        <dbReference type="Proteomes" id="UP000198984"/>
    </source>
</evidence>
<reference evidence="5 6" key="1">
    <citation type="submission" date="2016-10" db="EMBL/GenBank/DDBJ databases">
        <authorList>
            <person name="de Groot N.N."/>
        </authorList>
    </citation>
    <scope>NUCLEOTIDE SEQUENCE [LARGE SCALE GENOMIC DNA]</scope>
    <source>
        <strain evidence="5 6">DSM 21039</strain>
    </source>
</reference>
<evidence type="ECO:0000256" key="3">
    <source>
        <dbReference type="ARBA" id="ARBA00023180"/>
    </source>
</evidence>
<dbReference type="EMBL" id="FOBB01000004">
    <property type="protein sequence ID" value="SEM31262.1"/>
    <property type="molecule type" value="Genomic_DNA"/>
</dbReference>
<gene>
    <name evidence="5" type="ORF">SAMN04488505_10425</name>
</gene>
<dbReference type="OrthoDB" id="1156086at2"/>
<dbReference type="PANTHER" id="PTHR20961">
    <property type="entry name" value="GLYCOSYLTRANSFERASE"/>
    <property type="match status" value="1"/>
</dbReference>
<dbReference type="InterPro" id="IPR007657">
    <property type="entry name" value="Glycosyltransferase_61"/>
</dbReference>
<dbReference type="AlphaFoldDB" id="A0A1H7XBI9"/>
<dbReference type="InterPro" id="IPR049625">
    <property type="entry name" value="Glyco_transf_61_cat"/>
</dbReference>
<keyword evidence="1" id="KW-0328">Glycosyltransferase</keyword>
<dbReference type="RefSeq" id="WP_089914346.1">
    <property type="nucleotide sequence ID" value="NZ_FOBB01000004.1"/>
</dbReference>
<dbReference type="GO" id="GO:0016757">
    <property type="term" value="F:glycosyltransferase activity"/>
    <property type="evidence" value="ECO:0007669"/>
    <property type="project" value="UniProtKB-KW"/>
</dbReference>
<protein>
    <recommendedName>
        <fullName evidence="4">Glycosyltransferase 61 catalytic domain-containing protein</fullName>
    </recommendedName>
</protein>
<sequence>MFSDERGKPITVNRKPPINLKPTDLPLFEGAFTTYVHEPMILQLEKANVFKDQIFTLRPLKFYSRFTNLFAVKRSTHLKRLVYFFKRSERLKRGIWVTDEWSVEYFHWLTDALSRWEAAARTDNKAALILPARYADKSYIHETLRLLNVPVCFYNPGKRLLVDELILPAHLAVTGNYNVSIINSLRARFLKGYNVPPDKKVYVSRSKASKRKVVNENEIIPILQQYGFEIHCLEDYSLQQQIDLLKQTKILAGLHGAGLTNMIFMQAGGSVLEFRNTQDKANNCFFSLASALDHGFFYLPPPGNGNLYPVDVSIDVGLLRETLDLMAESNGY</sequence>
<evidence type="ECO:0000313" key="5">
    <source>
        <dbReference type="EMBL" id="SEM31262.1"/>
    </source>
</evidence>
<keyword evidence="6" id="KW-1185">Reference proteome</keyword>
<evidence type="ECO:0000256" key="1">
    <source>
        <dbReference type="ARBA" id="ARBA00022676"/>
    </source>
</evidence>
<accession>A0A1H7XBI9</accession>
<proteinExistence type="predicted"/>